<comment type="subcellular location">
    <subcellularLocation>
        <location evidence="1">Cell membrane</location>
        <topology evidence="1">Multi-pass membrane protein</topology>
    </subcellularLocation>
</comment>
<dbReference type="Pfam" id="PF07690">
    <property type="entry name" value="MFS_1"/>
    <property type="match status" value="1"/>
</dbReference>
<organism evidence="9 10">
    <name type="scientific">Novosphingobium olei</name>
    <dbReference type="NCBI Taxonomy" id="2728851"/>
    <lineage>
        <taxon>Bacteria</taxon>
        <taxon>Pseudomonadati</taxon>
        <taxon>Pseudomonadota</taxon>
        <taxon>Alphaproteobacteria</taxon>
        <taxon>Sphingomonadales</taxon>
        <taxon>Sphingomonadaceae</taxon>
        <taxon>Novosphingobium</taxon>
    </lineage>
</organism>
<feature type="transmembrane region" description="Helical" evidence="7">
    <location>
        <begin position="345"/>
        <end position="364"/>
    </location>
</feature>
<comment type="caution">
    <text evidence="9">The sequence shown here is derived from an EMBL/GenBank/DDBJ whole genome shotgun (WGS) entry which is preliminary data.</text>
</comment>
<evidence type="ECO:0000256" key="3">
    <source>
        <dbReference type="ARBA" id="ARBA00022475"/>
    </source>
</evidence>
<evidence type="ECO:0000313" key="10">
    <source>
        <dbReference type="Proteomes" id="UP000583556"/>
    </source>
</evidence>
<dbReference type="Proteomes" id="UP000583556">
    <property type="component" value="Unassembled WGS sequence"/>
</dbReference>
<dbReference type="PANTHER" id="PTHR23517">
    <property type="entry name" value="RESISTANCE PROTEIN MDTM, PUTATIVE-RELATED-RELATED"/>
    <property type="match status" value="1"/>
</dbReference>
<keyword evidence="10" id="KW-1185">Reference proteome</keyword>
<feature type="transmembrane region" description="Helical" evidence="7">
    <location>
        <begin position="60"/>
        <end position="81"/>
    </location>
</feature>
<keyword evidence="6 7" id="KW-0472">Membrane</keyword>
<evidence type="ECO:0000313" key="9">
    <source>
        <dbReference type="EMBL" id="NML92326.1"/>
    </source>
</evidence>
<evidence type="ECO:0000256" key="1">
    <source>
        <dbReference type="ARBA" id="ARBA00004651"/>
    </source>
</evidence>
<accession>A0A7Y0BM41</accession>
<dbReference type="Gene3D" id="1.20.1250.20">
    <property type="entry name" value="MFS general substrate transporter like domains"/>
    <property type="match status" value="1"/>
</dbReference>
<keyword evidence="3" id="KW-1003">Cell membrane</keyword>
<dbReference type="InterPro" id="IPR011701">
    <property type="entry name" value="MFS"/>
</dbReference>
<feature type="domain" description="Major facilitator superfamily (MFS) profile" evidence="8">
    <location>
        <begin position="19"/>
        <end position="400"/>
    </location>
</feature>
<feature type="transmembrane region" description="Helical" evidence="7">
    <location>
        <begin position="261"/>
        <end position="279"/>
    </location>
</feature>
<dbReference type="InterPro" id="IPR005829">
    <property type="entry name" value="Sugar_transporter_CS"/>
</dbReference>
<evidence type="ECO:0000256" key="7">
    <source>
        <dbReference type="SAM" id="Phobius"/>
    </source>
</evidence>
<dbReference type="AlphaFoldDB" id="A0A7Y0BM41"/>
<evidence type="ECO:0000259" key="8">
    <source>
        <dbReference type="PROSITE" id="PS50850"/>
    </source>
</evidence>
<evidence type="ECO:0000256" key="5">
    <source>
        <dbReference type="ARBA" id="ARBA00022989"/>
    </source>
</evidence>
<dbReference type="InterPro" id="IPR020846">
    <property type="entry name" value="MFS_dom"/>
</dbReference>
<dbReference type="PANTHER" id="PTHR23517:SF3">
    <property type="entry name" value="INTEGRAL MEMBRANE TRANSPORT PROTEIN"/>
    <property type="match status" value="1"/>
</dbReference>
<gene>
    <name evidence="9" type="ORF">HHL27_01405</name>
</gene>
<dbReference type="GO" id="GO:0005886">
    <property type="term" value="C:plasma membrane"/>
    <property type="evidence" value="ECO:0007669"/>
    <property type="project" value="UniProtKB-SubCell"/>
</dbReference>
<dbReference type="CDD" id="cd17473">
    <property type="entry name" value="MFS_arabinose_efflux_permease_like"/>
    <property type="match status" value="1"/>
</dbReference>
<reference evidence="9 10" key="1">
    <citation type="submission" date="2020-04" db="EMBL/GenBank/DDBJ databases">
        <title>Novosphingobium sp. TW-4 isolated from soil.</title>
        <authorList>
            <person name="Dahal R.H."/>
            <person name="Chaudhary D.K."/>
        </authorList>
    </citation>
    <scope>NUCLEOTIDE SEQUENCE [LARGE SCALE GENOMIC DNA]</scope>
    <source>
        <strain evidence="9 10">TW-4</strain>
    </source>
</reference>
<feature type="transmembrane region" description="Helical" evidence="7">
    <location>
        <begin position="310"/>
        <end position="333"/>
    </location>
</feature>
<dbReference type="SUPFAM" id="SSF103473">
    <property type="entry name" value="MFS general substrate transporter"/>
    <property type="match status" value="1"/>
</dbReference>
<dbReference type="GO" id="GO:0022857">
    <property type="term" value="F:transmembrane transporter activity"/>
    <property type="evidence" value="ECO:0007669"/>
    <property type="project" value="InterPro"/>
</dbReference>
<evidence type="ECO:0000256" key="2">
    <source>
        <dbReference type="ARBA" id="ARBA00022448"/>
    </source>
</evidence>
<keyword evidence="2" id="KW-0813">Transport</keyword>
<feature type="transmembrane region" description="Helical" evidence="7">
    <location>
        <begin position="222"/>
        <end position="241"/>
    </location>
</feature>
<keyword evidence="5 7" id="KW-1133">Transmembrane helix</keyword>
<dbReference type="PROSITE" id="PS00216">
    <property type="entry name" value="SUGAR_TRANSPORT_1"/>
    <property type="match status" value="1"/>
</dbReference>
<keyword evidence="4 7" id="KW-0812">Transmembrane</keyword>
<sequence>MSAPESATVSGARQPGLIQGMIVVIAGFLPIIAIVSMFPAVPAIIAHFHDDPAAMVKVPAMVSAPGLTIALLALFAGWLVDRYGRRKLLLVSTLTYGFFGAAPFFLDDLNAIYASRLLLGVSEAAILTTLNTLIGDYWDEAGRHRWLSIQGIAGPFLGSAVIFASGYLTAMRWNAIFLIYTVGFPIFIAMWLFLFEPQSDANARRMLGIGEDARTAFPWRNVLGYAAITLFGASLYYVFIINGGIVWQELGVKDSGEIGRLSTLPSLFVIVGAVIFWLTGKLGSRFQLALFLGLIATGLTLIGIAHDWRWMVAAMAVQQTGAGMAVPTLIALAQSKLPFEHRGRGMGVWTACFFFGQFSSPLLVSLIRQATGTMQGAFFVAGLLGLVVAALAFFLFAPRRTDAAALQAGA</sequence>
<feature type="transmembrane region" description="Helical" evidence="7">
    <location>
        <begin position="88"/>
        <end position="106"/>
    </location>
</feature>
<dbReference type="RefSeq" id="WP_169491583.1">
    <property type="nucleotide sequence ID" value="NZ_JABBGM010000001.1"/>
</dbReference>
<evidence type="ECO:0000256" key="6">
    <source>
        <dbReference type="ARBA" id="ARBA00023136"/>
    </source>
</evidence>
<evidence type="ECO:0000256" key="4">
    <source>
        <dbReference type="ARBA" id="ARBA00022692"/>
    </source>
</evidence>
<feature type="transmembrane region" description="Helical" evidence="7">
    <location>
        <begin position="146"/>
        <end position="169"/>
    </location>
</feature>
<dbReference type="InterPro" id="IPR036259">
    <property type="entry name" value="MFS_trans_sf"/>
</dbReference>
<feature type="transmembrane region" description="Helical" evidence="7">
    <location>
        <begin position="286"/>
        <end position="304"/>
    </location>
</feature>
<protein>
    <submittedName>
        <fullName evidence="9">MFS transporter</fullName>
    </submittedName>
</protein>
<feature type="transmembrane region" description="Helical" evidence="7">
    <location>
        <begin position="175"/>
        <end position="195"/>
    </location>
</feature>
<feature type="transmembrane region" description="Helical" evidence="7">
    <location>
        <begin position="112"/>
        <end position="134"/>
    </location>
</feature>
<dbReference type="InterPro" id="IPR050171">
    <property type="entry name" value="MFS_Transporters"/>
</dbReference>
<feature type="transmembrane region" description="Helical" evidence="7">
    <location>
        <begin position="376"/>
        <end position="397"/>
    </location>
</feature>
<proteinExistence type="predicted"/>
<dbReference type="PROSITE" id="PS50850">
    <property type="entry name" value="MFS"/>
    <property type="match status" value="1"/>
</dbReference>
<name>A0A7Y0BM41_9SPHN</name>
<dbReference type="EMBL" id="JABBGM010000001">
    <property type="protein sequence ID" value="NML92326.1"/>
    <property type="molecule type" value="Genomic_DNA"/>
</dbReference>
<feature type="transmembrane region" description="Helical" evidence="7">
    <location>
        <begin position="21"/>
        <end position="48"/>
    </location>
</feature>